<accession>A0A103YDV8</accession>
<keyword evidence="1" id="KW-0472">Membrane</keyword>
<feature type="transmembrane region" description="Helical" evidence="1">
    <location>
        <begin position="20"/>
        <end position="42"/>
    </location>
</feature>
<keyword evidence="3" id="KW-1185">Reference proteome</keyword>
<comment type="caution">
    <text evidence="2">The sequence shown here is derived from an EMBL/GenBank/DDBJ whole genome shotgun (WGS) entry which is preliminary data.</text>
</comment>
<dbReference type="Gramene" id="KVI07284">
    <property type="protein sequence ID" value="KVI07284"/>
    <property type="gene ID" value="Ccrd_014297"/>
</dbReference>
<keyword evidence="1" id="KW-0812">Transmembrane</keyword>
<reference evidence="2 3" key="1">
    <citation type="journal article" date="2016" name="Sci. Rep.">
        <title>The genome sequence of the outbreeding globe artichoke constructed de novo incorporating a phase-aware low-pass sequencing strategy of F1 progeny.</title>
        <authorList>
            <person name="Scaglione D."/>
            <person name="Reyes-Chin-Wo S."/>
            <person name="Acquadro A."/>
            <person name="Froenicke L."/>
            <person name="Portis E."/>
            <person name="Beitel C."/>
            <person name="Tirone M."/>
            <person name="Mauro R."/>
            <person name="Lo Monaco A."/>
            <person name="Mauromicale G."/>
            <person name="Faccioli P."/>
            <person name="Cattivelli L."/>
            <person name="Rieseberg L."/>
            <person name="Michelmore R."/>
            <person name="Lanteri S."/>
        </authorList>
    </citation>
    <scope>NUCLEOTIDE SEQUENCE [LARGE SCALE GENOMIC DNA]</scope>
    <source>
        <strain evidence="2">2C</strain>
    </source>
</reference>
<organism evidence="2 3">
    <name type="scientific">Cynara cardunculus var. scolymus</name>
    <name type="common">Globe artichoke</name>
    <name type="synonym">Cynara scolymus</name>
    <dbReference type="NCBI Taxonomy" id="59895"/>
    <lineage>
        <taxon>Eukaryota</taxon>
        <taxon>Viridiplantae</taxon>
        <taxon>Streptophyta</taxon>
        <taxon>Embryophyta</taxon>
        <taxon>Tracheophyta</taxon>
        <taxon>Spermatophyta</taxon>
        <taxon>Magnoliopsida</taxon>
        <taxon>eudicotyledons</taxon>
        <taxon>Gunneridae</taxon>
        <taxon>Pentapetalae</taxon>
        <taxon>asterids</taxon>
        <taxon>campanulids</taxon>
        <taxon>Asterales</taxon>
        <taxon>Asteraceae</taxon>
        <taxon>Carduoideae</taxon>
        <taxon>Cardueae</taxon>
        <taxon>Carduinae</taxon>
        <taxon>Cynara</taxon>
    </lineage>
</organism>
<dbReference type="EMBL" id="LEKV01001508">
    <property type="protein sequence ID" value="KVI07284.1"/>
    <property type="molecule type" value="Genomic_DNA"/>
</dbReference>
<sequence>NSPSSSAVEKSRDLFANKLLAIPFWLITLLILFSVGTDLFGVDRSGVSVVTSASTNGEEGETEVGESSVFMDSSSFLEKCLLKDGCRWEGLSSSASSIFGSVSTDESTGKEFAEIVISLWLNGSGSSASDSQTASQIQKSQT</sequence>
<evidence type="ECO:0000313" key="2">
    <source>
        <dbReference type="EMBL" id="KVI07284.1"/>
    </source>
</evidence>
<keyword evidence="1" id="KW-1133">Transmembrane helix</keyword>
<feature type="non-terminal residue" evidence="2">
    <location>
        <position position="1"/>
    </location>
</feature>
<proteinExistence type="predicted"/>
<protein>
    <submittedName>
        <fullName evidence="2">Uncharacterized protein</fullName>
    </submittedName>
</protein>
<evidence type="ECO:0000256" key="1">
    <source>
        <dbReference type="SAM" id="Phobius"/>
    </source>
</evidence>
<name>A0A103YDV8_CYNCS</name>
<dbReference type="AlphaFoldDB" id="A0A103YDV8"/>
<evidence type="ECO:0000313" key="3">
    <source>
        <dbReference type="Proteomes" id="UP000243975"/>
    </source>
</evidence>
<dbReference type="Proteomes" id="UP000243975">
    <property type="component" value="Unassembled WGS sequence"/>
</dbReference>
<gene>
    <name evidence="2" type="ORF">Ccrd_014297</name>
</gene>
<feature type="non-terminal residue" evidence="2">
    <location>
        <position position="142"/>
    </location>
</feature>